<dbReference type="CDD" id="cd01298">
    <property type="entry name" value="ATZ_TRZ_like"/>
    <property type="match status" value="1"/>
</dbReference>
<evidence type="ECO:0000313" key="7">
    <source>
        <dbReference type="Proteomes" id="UP001164761"/>
    </source>
</evidence>
<evidence type="ECO:0000259" key="5">
    <source>
        <dbReference type="Pfam" id="PF01979"/>
    </source>
</evidence>
<evidence type="ECO:0000256" key="3">
    <source>
        <dbReference type="ARBA" id="ARBA00022833"/>
    </source>
</evidence>
<gene>
    <name evidence="4" type="primary">mtaD</name>
    <name evidence="6" type="ORF">NZD89_14790</name>
</gene>
<dbReference type="InterPro" id="IPR006680">
    <property type="entry name" value="Amidohydro-rel"/>
</dbReference>
<dbReference type="InterPro" id="IPR023512">
    <property type="entry name" value="Deaminase_MtaD/DadD"/>
</dbReference>
<comment type="catalytic activity">
    <reaction evidence="4">
        <text>S-adenosyl-L-homocysteine + H2O + H(+) = S-inosyl-L-homocysteine + NH4(+)</text>
        <dbReference type="Rhea" id="RHEA:20716"/>
        <dbReference type="ChEBI" id="CHEBI:15377"/>
        <dbReference type="ChEBI" id="CHEBI:15378"/>
        <dbReference type="ChEBI" id="CHEBI:28938"/>
        <dbReference type="ChEBI" id="CHEBI:57856"/>
        <dbReference type="ChEBI" id="CHEBI:57985"/>
        <dbReference type="EC" id="3.5.4.28"/>
    </reaction>
</comment>
<dbReference type="InterPro" id="IPR032466">
    <property type="entry name" value="Metal_Hydrolase"/>
</dbReference>
<feature type="binding site" evidence="4">
    <location>
        <position position="216"/>
    </location>
    <ligand>
        <name>substrate</name>
    </ligand>
</feature>
<dbReference type="EC" id="3.5.4.28" evidence="4"/>
<keyword evidence="3 4" id="KW-0862">Zinc</keyword>
<accession>A0ABY6ZAC5</accession>
<protein>
    <recommendedName>
        <fullName evidence="4">5-methylthioadenosine/S-adenosylhomocysteine deaminase</fullName>
        <shortName evidence="4">MTA/SAH deaminase</shortName>
        <ecNumber evidence="4">3.5.4.28</ecNumber>
        <ecNumber evidence="4">3.5.4.31</ecNumber>
    </recommendedName>
</protein>
<feature type="binding site" evidence="4">
    <location>
        <position position="186"/>
    </location>
    <ligand>
        <name>substrate</name>
    </ligand>
</feature>
<dbReference type="SUPFAM" id="SSF51338">
    <property type="entry name" value="Composite domain of metallo-dependent hydrolases"/>
    <property type="match status" value="1"/>
</dbReference>
<dbReference type="SUPFAM" id="SSF51556">
    <property type="entry name" value="Metallo-dependent hydrolases"/>
    <property type="match status" value="1"/>
</dbReference>
<dbReference type="HAMAP" id="MF_01281">
    <property type="entry name" value="MTA_SAH_deamin"/>
    <property type="match status" value="1"/>
</dbReference>
<comment type="catalytic activity">
    <reaction evidence="4">
        <text>S-methyl-5'-thioadenosine + H2O + H(+) = S-methyl-5'-thioinosine + NH4(+)</text>
        <dbReference type="Rhea" id="RHEA:25025"/>
        <dbReference type="ChEBI" id="CHEBI:15377"/>
        <dbReference type="ChEBI" id="CHEBI:15378"/>
        <dbReference type="ChEBI" id="CHEBI:17509"/>
        <dbReference type="ChEBI" id="CHEBI:28938"/>
        <dbReference type="ChEBI" id="CHEBI:48595"/>
        <dbReference type="EC" id="3.5.4.31"/>
    </reaction>
</comment>
<evidence type="ECO:0000256" key="4">
    <source>
        <dbReference type="HAMAP-Rule" id="MF_01281"/>
    </source>
</evidence>
<dbReference type="Gene3D" id="3.20.20.140">
    <property type="entry name" value="Metal-dependent hydrolases"/>
    <property type="match status" value="1"/>
</dbReference>
<dbReference type="Gene3D" id="2.30.40.10">
    <property type="entry name" value="Urease, subunit C, domain 1"/>
    <property type="match status" value="1"/>
</dbReference>
<comment type="function">
    <text evidence="4">Catalyzes the deamination of 5-methylthioadenosine and S-adenosyl-L-homocysteine into 5-methylthioinosine and S-inosyl-L-homocysteine, respectively. Is also able to deaminate adenosine.</text>
</comment>
<feature type="binding site" evidence="4">
    <location>
        <position position="66"/>
    </location>
    <ligand>
        <name>Zn(2+)</name>
        <dbReference type="ChEBI" id="CHEBI:29105"/>
    </ligand>
</feature>
<feature type="domain" description="Amidohydrolase-related" evidence="5">
    <location>
        <begin position="57"/>
        <end position="405"/>
    </location>
</feature>
<dbReference type="RefSeq" id="WP_268003582.1">
    <property type="nucleotide sequence ID" value="NZ_BSUT01000001.1"/>
</dbReference>
<feature type="binding site" evidence="4">
    <location>
        <position position="95"/>
    </location>
    <ligand>
        <name>substrate</name>
    </ligand>
</feature>
<feature type="binding site" evidence="4">
    <location>
        <position position="68"/>
    </location>
    <ligand>
        <name>Zn(2+)</name>
        <dbReference type="ChEBI" id="CHEBI:29105"/>
    </ligand>
</feature>
<comment type="cofactor">
    <cofactor evidence="4">
        <name>Zn(2+)</name>
        <dbReference type="ChEBI" id="CHEBI:29105"/>
    </cofactor>
    <text evidence="4">Binds 1 zinc ion per subunit.</text>
</comment>
<dbReference type="EMBL" id="CP104067">
    <property type="protein sequence ID" value="WAH39685.1"/>
    <property type="molecule type" value="Genomic_DNA"/>
</dbReference>
<comment type="similarity">
    <text evidence="4">Belongs to the metallo-dependent hydrolases superfamily. MTA/SAH deaminase family.</text>
</comment>
<evidence type="ECO:0000256" key="1">
    <source>
        <dbReference type="ARBA" id="ARBA00022723"/>
    </source>
</evidence>
<evidence type="ECO:0000256" key="2">
    <source>
        <dbReference type="ARBA" id="ARBA00022801"/>
    </source>
</evidence>
<keyword evidence="2 4" id="KW-0378">Hydrolase</keyword>
<sequence length="432" mass="46746">MKTVLEVGGAIIDASTVIPQPLHFVIENGAIQSYALGLYESWGNREPVDVIRRRNRIAMPGLVNTHGHAAMTLLRGAGDDLPLMTWLNERIFPLEDKLTEEAIYWGTQLAAWEMLCSGTTTYTDMYMMMHHAAQAVAESGIRAVLSVGVVGFDEMSRNNGIKRSRAFHQAWHKGASGRITVTLGPHAPYTCPPDYLRELAQLASALDIPAQIHLSETKVEVDNAIHDHGQSPIALAQRVGLLDVPVLAAHCVHVTDADLDILAEYGVHVAHNPQSNLKLGSGIAPLQKMLERGLVVGLGTDGAASNNNLDMFEEMRLAATLHKGVAQDAEVIPASVAFDLATAKGAKACFLGDQHGTLRVGAKADIVLLDAASPHMLPQHNILSDVVYACGADDVRDVFVDGRQVVSEGVPLTIDVERVQREVLRIKEQFQA</sequence>
<dbReference type="EC" id="3.5.4.31" evidence="4"/>
<feature type="binding site" evidence="4">
    <location>
        <position position="301"/>
    </location>
    <ligand>
        <name>substrate</name>
    </ligand>
</feature>
<feature type="binding site" evidence="4">
    <location>
        <position position="301"/>
    </location>
    <ligand>
        <name>Zn(2+)</name>
        <dbReference type="ChEBI" id="CHEBI:29105"/>
    </ligand>
</feature>
<dbReference type="InterPro" id="IPR050287">
    <property type="entry name" value="MTA/SAH_deaminase"/>
</dbReference>
<dbReference type="InterPro" id="IPR011059">
    <property type="entry name" value="Metal-dep_hydrolase_composite"/>
</dbReference>
<name>A0ABY6ZAC5_9BACL</name>
<keyword evidence="7" id="KW-1185">Reference proteome</keyword>
<evidence type="ECO:0000313" key="6">
    <source>
        <dbReference type="EMBL" id="WAH39685.1"/>
    </source>
</evidence>
<dbReference type="PANTHER" id="PTHR43794:SF11">
    <property type="entry name" value="AMIDOHYDROLASE-RELATED DOMAIN-CONTAINING PROTEIN"/>
    <property type="match status" value="1"/>
</dbReference>
<comment type="caution">
    <text evidence="4">Lacks conserved residue(s) required for the propagation of feature annotation.</text>
</comment>
<dbReference type="Proteomes" id="UP001164761">
    <property type="component" value="Chromosome"/>
</dbReference>
<feature type="binding site" evidence="4">
    <location>
        <position position="213"/>
    </location>
    <ligand>
        <name>Zn(2+)</name>
        <dbReference type="ChEBI" id="CHEBI:29105"/>
    </ligand>
</feature>
<proteinExistence type="inferred from homology"/>
<organism evidence="6 7">
    <name type="scientific">Alicyclobacillus fastidiosus</name>
    <dbReference type="NCBI Taxonomy" id="392011"/>
    <lineage>
        <taxon>Bacteria</taxon>
        <taxon>Bacillati</taxon>
        <taxon>Bacillota</taxon>
        <taxon>Bacilli</taxon>
        <taxon>Bacillales</taxon>
        <taxon>Alicyclobacillaceae</taxon>
        <taxon>Alicyclobacillus</taxon>
    </lineage>
</organism>
<dbReference type="PANTHER" id="PTHR43794">
    <property type="entry name" value="AMINOHYDROLASE SSNA-RELATED"/>
    <property type="match status" value="1"/>
</dbReference>
<reference evidence="6" key="1">
    <citation type="submission" date="2022-08" db="EMBL/GenBank/DDBJ databases">
        <title>Alicyclobacillus fastidiosus DSM 17978, complete genome.</title>
        <authorList>
            <person name="Wang Q."/>
            <person name="Cai R."/>
            <person name="Wang Z."/>
        </authorList>
    </citation>
    <scope>NUCLEOTIDE SEQUENCE</scope>
    <source>
        <strain evidence="6">DSM 17978</strain>
    </source>
</reference>
<dbReference type="Pfam" id="PF01979">
    <property type="entry name" value="Amidohydro_1"/>
    <property type="match status" value="1"/>
</dbReference>
<keyword evidence="1 4" id="KW-0479">Metal-binding</keyword>